<name>A0ABS1S509_9RHOB</name>
<organism evidence="1 2">
    <name type="scientific">Paracoccus aerius</name>
    <dbReference type="NCBI Taxonomy" id="1915382"/>
    <lineage>
        <taxon>Bacteria</taxon>
        <taxon>Pseudomonadati</taxon>
        <taxon>Pseudomonadota</taxon>
        <taxon>Alphaproteobacteria</taxon>
        <taxon>Rhodobacterales</taxon>
        <taxon>Paracoccaceae</taxon>
        <taxon>Paracoccus</taxon>
    </lineage>
</organism>
<accession>A0ABS1S509</accession>
<sequence length="58" mass="6254">MDSASPPVDLPEDLRRGLDIAAGEAGKTPSAIIVEALEQFGIKRLSEDQFQKRLTGSQ</sequence>
<dbReference type="RefSeq" id="WP_191312192.1">
    <property type="nucleotide sequence ID" value="NZ_BNCL01000020.1"/>
</dbReference>
<evidence type="ECO:0000313" key="2">
    <source>
        <dbReference type="Proteomes" id="UP000644749"/>
    </source>
</evidence>
<reference evidence="1 2" key="1">
    <citation type="submission" date="2021-01" db="EMBL/GenBank/DDBJ databases">
        <title>011410 draft genome.</title>
        <authorList>
            <person name="Lang L."/>
        </authorList>
    </citation>
    <scope>NUCLEOTIDE SEQUENCE [LARGE SCALE GENOMIC DNA]</scope>
    <source>
        <strain evidence="1 2">KCTC 42845</strain>
    </source>
</reference>
<gene>
    <name evidence="1" type="ORF">JL111_09915</name>
</gene>
<proteinExistence type="predicted"/>
<dbReference type="EMBL" id="JAESHT010000007">
    <property type="protein sequence ID" value="MBL3673802.1"/>
    <property type="molecule type" value="Genomic_DNA"/>
</dbReference>
<keyword evidence="2" id="KW-1185">Reference proteome</keyword>
<evidence type="ECO:0000313" key="1">
    <source>
        <dbReference type="EMBL" id="MBL3673802.1"/>
    </source>
</evidence>
<comment type="caution">
    <text evidence="1">The sequence shown here is derived from an EMBL/GenBank/DDBJ whole genome shotgun (WGS) entry which is preliminary data.</text>
</comment>
<dbReference type="Proteomes" id="UP000644749">
    <property type="component" value="Unassembled WGS sequence"/>
</dbReference>
<protein>
    <submittedName>
        <fullName evidence="1">Uncharacterized protein</fullName>
    </submittedName>
</protein>